<name>A0AAN8JE04_PATCE</name>
<dbReference type="PROSITE" id="PS00108">
    <property type="entry name" value="PROTEIN_KINASE_ST"/>
    <property type="match status" value="1"/>
</dbReference>
<dbReference type="Gene3D" id="3.30.200.20">
    <property type="entry name" value="Phosphorylase Kinase, domain 1"/>
    <property type="match status" value="1"/>
</dbReference>
<organism evidence="16 17">
    <name type="scientific">Patella caerulea</name>
    <name type="common">Rayed Mediterranean limpet</name>
    <dbReference type="NCBI Taxonomy" id="87958"/>
    <lineage>
        <taxon>Eukaryota</taxon>
        <taxon>Metazoa</taxon>
        <taxon>Spiralia</taxon>
        <taxon>Lophotrochozoa</taxon>
        <taxon>Mollusca</taxon>
        <taxon>Gastropoda</taxon>
        <taxon>Patellogastropoda</taxon>
        <taxon>Patelloidea</taxon>
        <taxon>Patellidae</taxon>
        <taxon>Patella</taxon>
    </lineage>
</organism>
<evidence type="ECO:0000256" key="8">
    <source>
        <dbReference type="ARBA" id="ARBA00022777"/>
    </source>
</evidence>
<feature type="compositionally biased region" description="Basic and acidic residues" evidence="14">
    <location>
        <begin position="725"/>
        <end position="737"/>
    </location>
</feature>
<feature type="region of interest" description="Disordered" evidence="14">
    <location>
        <begin position="932"/>
        <end position="957"/>
    </location>
</feature>
<dbReference type="PANTHER" id="PTHR44899">
    <property type="entry name" value="CAMK FAMILY PROTEIN KINASE"/>
    <property type="match status" value="1"/>
</dbReference>
<dbReference type="EMBL" id="JAZGQO010000011">
    <property type="protein sequence ID" value="KAK6173375.1"/>
    <property type="molecule type" value="Genomic_DNA"/>
</dbReference>
<keyword evidence="6" id="KW-0479">Metal-binding</keyword>
<evidence type="ECO:0000256" key="11">
    <source>
        <dbReference type="ARBA" id="ARBA00047899"/>
    </source>
</evidence>
<gene>
    <name evidence="16" type="ORF">SNE40_016840</name>
</gene>
<feature type="compositionally biased region" description="Polar residues" evidence="14">
    <location>
        <begin position="317"/>
        <end position="326"/>
    </location>
</feature>
<feature type="region of interest" description="Disordered" evidence="14">
    <location>
        <begin position="551"/>
        <end position="696"/>
    </location>
</feature>
<dbReference type="SUPFAM" id="SSF56112">
    <property type="entry name" value="Protein kinase-like (PK-like)"/>
    <property type="match status" value="1"/>
</dbReference>
<feature type="compositionally biased region" description="Polar residues" evidence="14">
    <location>
        <begin position="679"/>
        <end position="692"/>
    </location>
</feature>
<dbReference type="InterPro" id="IPR008271">
    <property type="entry name" value="Ser/Thr_kinase_AS"/>
</dbReference>
<dbReference type="Pfam" id="PF00069">
    <property type="entry name" value="Pkinase"/>
    <property type="match status" value="1"/>
</dbReference>
<evidence type="ECO:0000313" key="17">
    <source>
        <dbReference type="Proteomes" id="UP001347796"/>
    </source>
</evidence>
<feature type="compositionally biased region" description="Polar residues" evidence="14">
    <location>
        <begin position="1045"/>
        <end position="1066"/>
    </location>
</feature>
<feature type="compositionally biased region" description="Basic and acidic residues" evidence="14">
    <location>
        <begin position="338"/>
        <end position="350"/>
    </location>
</feature>
<feature type="region of interest" description="Disordered" evidence="14">
    <location>
        <begin position="714"/>
        <end position="737"/>
    </location>
</feature>
<dbReference type="InterPro" id="IPR051131">
    <property type="entry name" value="NEK_Ser/Thr_kinase_NIMA"/>
</dbReference>
<feature type="compositionally biased region" description="Acidic residues" evidence="14">
    <location>
        <begin position="1320"/>
        <end position="1359"/>
    </location>
</feature>
<feature type="compositionally biased region" description="Acidic residues" evidence="14">
    <location>
        <begin position="1243"/>
        <end position="1266"/>
    </location>
</feature>
<dbReference type="EC" id="2.7.11.1" evidence="3"/>
<feature type="region of interest" description="Disordered" evidence="14">
    <location>
        <begin position="368"/>
        <end position="387"/>
    </location>
</feature>
<protein>
    <recommendedName>
        <fullName evidence="3">non-specific serine/threonine protein kinase</fullName>
        <ecNumber evidence="3">2.7.11.1</ecNumber>
    </recommendedName>
</protein>
<feature type="compositionally biased region" description="Polar residues" evidence="14">
    <location>
        <begin position="1024"/>
        <end position="1038"/>
    </location>
</feature>
<keyword evidence="7 13" id="KW-0547">Nucleotide-binding</keyword>
<dbReference type="GO" id="GO:0004674">
    <property type="term" value="F:protein serine/threonine kinase activity"/>
    <property type="evidence" value="ECO:0007669"/>
    <property type="project" value="UniProtKB-KW"/>
</dbReference>
<dbReference type="PROSITE" id="PS00107">
    <property type="entry name" value="PROTEIN_KINASE_ATP"/>
    <property type="match status" value="1"/>
</dbReference>
<keyword evidence="10" id="KW-0460">Magnesium</keyword>
<comment type="catalytic activity">
    <reaction evidence="11">
        <text>L-threonyl-[protein] + ATP = O-phospho-L-threonyl-[protein] + ADP + H(+)</text>
        <dbReference type="Rhea" id="RHEA:46608"/>
        <dbReference type="Rhea" id="RHEA-COMP:11060"/>
        <dbReference type="Rhea" id="RHEA-COMP:11605"/>
        <dbReference type="ChEBI" id="CHEBI:15378"/>
        <dbReference type="ChEBI" id="CHEBI:30013"/>
        <dbReference type="ChEBI" id="CHEBI:30616"/>
        <dbReference type="ChEBI" id="CHEBI:61977"/>
        <dbReference type="ChEBI" id="CHEBI:456216"/>
        <dbReference type="EC" id="2.7.11.1"/>
    </reaction>
</comment>
<evidence type="ECO:0000256" key="7">
    <source>
        <dbReference type="ARBA" id="ARBA00022741"/>
    </source>
</evidence>
<evidence type="ECO:0000256" key="14">
    <source>
        <dbReference type="SAM" id="MobiDB-lite"/>
    </source>
</evidence>
<evidence type="ECO:0000256" key="13">
    <source>
        <dbReference type="PROSITE-ProRule" id="PRU10141"/>
    </source>
</evidence>
<feature type="region of interest" description="Disordered" evidence="14">
    <location>
        <begin position="1024"/>
        <end position="1070"/>
    </location>
</feature>
<keyword evidence="9 13" id="KW-0067">ATP-binding</keyword>
<feature type="region of interest" description="Disordered" evidence="14">
    <location>
        <begin position="408"/>
        <end position="458"/>
    </location>
</feature>
<proteinExistence type="inferred from homology"/>
<feature type="compositionally biased region" description="Acidic residues" evidence="14">
    <location>
        <begin position="1392"/>
        <end position="1410"/>
    </location>
</feature>
<feature type="binding site" evidence="13">
    <location>
        <position position="33"/>
    </location>
    <ligand>
        <name>ATP</name>
        <dbReference type="ChEBI" id="CHEBI:30616"/>
    </ligand>
</feature>
<feature type="region of interest" description="Disordered" evidence="14">
    <location>
        <begin position="285"/>
        <end position="361"/>
    </location>
</feature>
<dbReference type="FunFam" id="3.30.200.20:FF:000097">
    <property type="entry name" value="Probable serine/threonine-protein kinase nek1"/>
    <property type="match status" value="1"/>
</dbReference>
<feature type="compositionally biased region" description="Basic and acidic residues" evidence="14">
    <location>
        <begin position="446"/>
        <end position="458"/>
    </location>
</feature>
<evidence type="ECO:0000259" key="15">
    <source>
        <dbReference type="PROSITE" id="PS50011"/>
    </source>
</evidence>
<evidence type="ECO:0000256" key="10">
    <source>
        <dbReference type="ARBA" id="ARBA00022842"/>
    </source>
</evidence>
<dbReference type="FunFam" id="1.10.510.10:FF:000172">
    <property type="entry name" value="serine/threonine-protein kinase Nek1 isoform X1"/>
    <property type="match status" value="1"/>
</dbReference>
<dbReference type="InterPro" id="IPR011009">
    <property type="entry name" value="Kinase-like_dom_sf"/>
</dbReference>
<feature type="compositionally biased region" description="Low complexity" evidence="14">
    <location>
        <begin position="296"/>
        <end position="311"/>
    </location>
</feature>
<dbReference type="InterPro" id="IPR000719">
    <property type="entry name" value="Prot_kinase_dom"/>
</dbReference>
<dbReference type="GO" id="GO:0005524">
    <property type="term" value="F:ATP binding"/>
    <property type="evidence" value="ECO:0007669"/>
    <property type="project" value="UniProtKB-UniRule"/>
</dbReference>
<feature type="region of interest" description="Disordered" evidence="14">
    <location>
        <begin position="478"/>
        <end position="504"/>
    </location>
</feature>
<comment type="cofactor">
    <cofactor evidence="1">
        <name>Mg(2+)</name>
        <dbReference type="ChEBI" id="CHEBI:18420"/>
    </cofactor>
</comment>
<feature type="compositionally biased region" description="Acidic residues" evidence="14">
    <location>
        <begin position="1278"/>
        <end position="1288"/>
    </location>
</feature>
<feature type="region of interest" description="Disordered" evidence="14">
    <location>
        <begin position="1216"/>
        <end position="1410"/>
    </location>
</feature>
<evidence type="ECO:0000256" key="2">
    <source>
        <dbReference type="ARBA" id="ARBA00010886"/>
    </source>
</evidence>
<dbReference type="Gene3D" id="1.10.510.10">
    <property type="entry name" value="Transferase(Phosphotransferase) domain 1"/>
    <property type="match status" value="1"/>
</dbReference>
<feature type="compositionally biased region" description="Polar residues" evidence="14">
    <location>
        <begin position="1365"/>
        <end position="1375"/>
    </location>
</feature>
<comment type="catalytic activity">
    <reaction evidence="12">
        <text>L-seryl-[protein] + ATP = O-phospho-L-seryl-[protein] + ADP + H(+)</text>
        <dbReference type="Rhea" id="RHEA:17989"/>
        <dbReference type="Rhea" id="RHEA-COMP:9863"/>
        <dbReference type="Rhea" id="RHEA-COMP:11604"/>
        <dbReference type="ChEBI" id="CHEBI:15378"/>
        <dbReference type="ChEBI" id="CHEBI:29999"/>
        <dbReference type="ChEBI" id="CHEBI:30616"/>
        <dbReference type="ChEBI" id="CHEBI:83421"/>
        <dbReference type="ChEBI" id="CHEBI:456216"/>
        <dbReference type="EC" id="2.7.11.1"/>
    </reaction>
</comment>
<sequence length="1486" mass="165418">MDRYIRVKKIGEGAFGKAILVKNKDNGKQCVIKEISLGRMGPKEREDSRKEVAVLAQLNHPNIVTYLESFEEKGTLYICMDYCAGGDLYSKINQQRGTLMTEEQIWSYFAQICLAVKHIHDRKILHRDIKSQNIFLTGEGRVKIGDFGIAKVLNSTMELARTCIGTPYYLSPELVENLPYNNKSDVWSLGCVLYEMTTLKHAFEAGNMKNLVLKIIRGVYPPIPPKYSYELRGIIAQLFKRSPRDRPSINALLRKNIMMQKVRNLLSDDKLAEEFSHTIMHGKKIARALPPPPRPGSARPASANSRPGSAAKRSVSKPAQSNSKYNPANVYGQPLVKKSNEKRAGVDVKKKSGAGRIVPGQADWEKKRIELRDREKQRREEEKQKEQEYFAKQHKEFIQKQKIAQINRSREAGWNNLIDPPSTPKQQEVEVRQPPPPQRAPVAVPRKPDFRVGGDKGNYDHYNAYLDKIQQDRINRIREGGPVPLPRPAAIPYMQAPPEAAPPKRLGREQFQFNRGAGQGAEDRRAMAEAAERNRLAEEFLNRKKEAALNKARGRAEIYGNRPSSAGVQRAATPKQQVKPGAAVSARNREEQDYLSQLRKIREQNMRERKMLQGKKDPDNADLGKYKPPLDEDRRKKIEALKKQADDWANRNKEESEKAKKDLIALRRNLEDQAKSRPPSRNAQSRPGSVNNKPAVVMKPAAAVPITGVLQAIGATDDNNSKPTPDNKEVTRQQQKENILKRLNEKQNPGRSKWVNPDGTFIPAFGDDEEVASSARSQWEDGQQVKLSDLPLEQTSSQMEATNAGDQVIRSPDGKIIRVSAAAGRQEWGRPGSTILNALQGLPIDGTMASTVSGGSDDSRPSEPTSPPPPINIVSGIGATITVNKPLIREGTITIKSAEESANNKDSLPVAPSLSDQNIEDIKTALSVIGELEEFSPNKEPDNKSTETDEPSKNHDEIKSNIVQSNTEIDTTCNDNQSETSSQIDAILIKQSEITSADGESNNQPNTFTQIGAISVDQSESISAVNESVTTSNDLQDSSVEKQGTRQSVAERLSNNFSKDNSTETTGKPAIPKKPYFEFKKPVLLPKPDLSAAEFAKPVIAPVVINSKGEGDLFSRVQLDDDDESEDNKSPQAVAKPDVIQEQNGKMVAKGLTTGNFDIGNVKMLRTCSEPDLSKLFETGEKNPTPPLTRHLSLDRLNTVQEEVDDDLESVKQSLSEIDIYSPRSDTSQPKSDDNNTDNQPVENDDNGDDEDGDDEDEDDDDDDDIINVRATMQSLLIDDDDDDEENEDGVKVDFKLSDTSQNKCKSDAGDNSDGSDIIIENDESENNDDGNNETEENDDDDEEDDKDEKEDENTDEDDNKGHITHSQSDSVLSRHSSHKSDTFSDLFAGDSDGETTFGDDDNDDNDEYDVYGRLEEARAELEEALGFDLFIKVYKAIQALQEDEDENVEEGTKIAIEILGKENEKYYPKIFQLVMSDTAFTEDNA</sequence>
<feature type="region of interest" description="Disordered" evidence="14">
    <location>
        <begin position="846"/>
        <end position="877"/>
    </location>
</feature>
<evidence type="ECO:0000256" key="9">
    <source>
        <dbReference type="ARBA" id="ARBA00022840"/>
    </source>
</evidence>
<evidence type="ECO:0000256" key="4">
    <source>
        <dbReference type="ARBA" id="ARBA00022527"/>
    </source>
</evidence>
<comment type="caution">
    <text evidence="16">The sequence shown here is derived from an EMBL/GenBank/DDBJ whole genome shotgun (WGS) entry which is preliminary data.</text>
</comment>
<dbReference type="PANTHER" id="PTHR44899:SF3">
    <property type="entry name" value="SERINE_THREONINE-PROTEIN KINASE NEK1"/>
    <property type="match status" value="1"/>
</dbReference>
<dbReference type="Proteomes" id="UP001347796">
    <property type="component" value="Unassembled WGS sequence"/>
</dbReference>
<dbReference type="GO" id="GO:0046872">
    <property type="term" value="F:metal ion binding"/>
    <property type="evidence" value="ECO:0007669"/>
    <property type="project" value="UniProtKB-KW"/>
</dbReference>
<dbReference type="SMART" id="SM00220">
    <property type="entry name" value="S_TKc"/>
    <property type="match status" value="1"/>
</dbReference>
<keyword evidence="17" id="KW-1185">Reference proteome</keyword>
<accession>A0AAN8JE04</accession>
<evidence type="ECO:0000256" key="6">
    <source>
        <dbReference type="ARBA" id="ARBA00022723"/>
    </source>
</evidence>
<comment type="similarity">
    <text evidence="2">Belongs to the protein kinase superfamily. NEK Ser/Thr protein kinase family. NIMA subfamily.</text>
</comment>
<evidence type="ECO:0000256" key="5">
    <source>
        <dbReference type="ARBA" id="ARBA00022679"/>
    </source>
</evidence>
<keyword evidence="4" id="KW-0723">Serine/threonine-protein kinase</keyword>
<reference evidence="16 17" key="1">
    <citation type="submission" date="2024-01" db="EMBL/GenBank/DDBJ databases">
        <title>The genome of the rayed Mediterranean limpet Patella caerulea (Linnaeus, 1758).</title>
        <authorList>
            <person name="Anh-Thu Weber A."/>
            <person name="Halstead-Nussloch G."/>
        </authorList>
    </citation>
    <scope>NUCLEOTIDE SEQUENCE [LARGE SCALE GENOMIC DNA]</scope>
    <source>
        <strain evidence="16">AATW-2023a</strain>
        <tissue evidence="16">Whole specimen</tissue>
    </source>
</reference>
<feature type="compositionally biased region" description="Low complexity" evidence="14">
    <location>
        <begin position="1310"/>
        <end position="1319"/>
    </location>
</feature>
<keyword evidence="5" id="KW-0808">Transferase</keyword>
<feature type="compositionally biased region" description="Basic and acidic residues" evidence="14">
    <location>
        <begin position="936"/>
        <end position="957"/>
    </location>
</feature>
<feature type="compositionally biased region" description="Basic and acidic residues" evidence="14">
    <location>
        <begin position="600"/>
        <end position="675"/>
    </location>
</feature>
<dbReference type="InterPro" id="IPR017441">
    <property type="entry name" value="Protein_kinase_ATP_BS"/>
</dbReference>
<dbReference type="PROSITE" id="PS50011">
    <property type="entry name" value="PROTEIN_KINASE_DOM"/>
    <property type="match status" value="1"/>
</dbReference>
<evidence type="ECO:0000256" key="3">
    <source>
        <dbReference type="ARBA" id="ARBA00012513"/>
    </source>
</evidence>
<evidence type="ECO:0000256" key="12">
    <source>
        <dbReference type="ARBA" id="ARBA00048679"/>
    </source>
</evidence>
<evidence type="ECO:0000256" key="1">
    <source>
        <dbReference type="ARBA" id="ARBA00001946"/>
    </source>
</evidence>
<feature type="domain" description="Protein kinase" evidence="15">
    <location>
        <begin position="4"/>
        <end position="259"/>
    </location>
</feature>
<keyword evidence="8" id="KW-0418">Kinase</keyword>
<evidence type="ECO:0000313" key="16">
    <source>
        <dbReference type="EMBL" id="KAK6173375.1"/>
    </source>
</evidence>